<feature type="transmembrane region" description="Helical" evidence="1">
    <location>
        <begin position="49"/>
        <end position="71"/>
    </location>
</feature>
<proteinExistence type="predicted"/>
<keyword evidence="1" id="KW-0472">Membrane</keyword>
<dbReference type="OrthoDB" id="10267436at2759"/>
<keyword evidence="3" id="KW-1185">Reference proteome</keyword>
<protein>
    <recommendedName>
        <fullName evidence="4">Transmembrane protein</fullName>
    </recommendedName>
</protein>
<sequence>MVTVILSIRFAFLQMVCYLTSCSNNQIFLLDIRRGINKIEKVKSKVKQLFFLQMVLDQHLAVANLCLYGILKHGNKYLNQMVIQMKSQQQIFSQWYHILASGSDDKSIRLQDVKTGLQKAKLDYHSSTVCSVNSLLILMALHQHLVVIISLSVYGILRQQNRLSLKIQVINNFLIIIIIILLINIFIRETQQAWIQAQLIYFIIIVIISMFNQIKRTILYFSIIDIYDTSSAEHKLKHKEINNIIAKNNKLQKMSK</sequence>
<keyword evidence="1" id="KW-0812">Transmembrane</keyword>
<evidence type="ECO:0000313" key="2">
    <source>
        <dbReference type="EMBL" id="CAD8209583.1"/>
    </source>
</evidence>
<accession>A0A8S1Y888</accession>
<evidence type="ECO:0008006" key="4">
    <source>
        <dbReference type="Google" id="ProtNLM"/>
    </source>
</evidence>
<reference evidence="2" key="1">
    <citation type="submission" date="2021-01" db="EMBL/GenBank/DDBJ databases">
        <authorList>
            <consortium name="Genoscope - CEA"/>
            <person name="William W."/>
        </authorList>
    </citation>
    <scope>NUCLEOTIDE SEQUENCE</scope>
</reference>
<organism evidence="2 3">
    <name type="scientific">Paramecium octaurelia</name>
    <dbReference type="NCBI Taxonomy" id="43137"/>
    <lineage>
        <taxon>Eukaryota</taxon>
        <taxon>Sar</taxon>
        <taxon>Alveolata</taxon>
        <taxon>Ciliophora</taxon>
        <taxon>Intramacronucleata</taxon>
        <taxon>Oligohymenophorea</taxon>
        <taxon>Peniculida</taxon>
        <taxon>Parameciidae</taxon>
        <taxon>Paramecium</taxon>
    </lineage>
</organism>
<dbReference type="AlphaFoldDB" id="A0A8S1Y888"/>
<evidence type="ECO:0000313" key="3">
    <source>
        <dbReference type="Proteomes" id="UP000683925"/>
    </source>
</evidence>
<dbReference type="EMBL" id="CAJJDP010000149">
    <property type="protein sequence ID" value="CAD8209583.1"/>
    <property type="molecule type" value="Genomic_DNA"/>
</dbReference>
<feature type="transmembrane region" description="Helical" evidence="1">
    <location>
        <begin position="135"/>
        <end position="157"/>
    </location>
</feature>
<name>A0A8S1Y888_PAROT</name>
<evidence type="ECO:0000256" key="1">
    <source>
        <dbReference type="SAM" id="Phobius"/>
    </source>
</evidence>
<dbReference type="Proteomes" id="UP000683925">
    <property type="component" value="Unassembled WGS sequence"/>
</dbReference>
<feature type="transmembrane region" description="Helical" evidence="1">
    <location>
        <begin position="193"/>
        <end position="211"/>
    </location>
</feature>
<comment type="caution">
    <text evidence="2">The sequence shown here is derived from an EMBL/GenBank/DDBJ whole genome shotgun (WGS) entry which is preliminary data.</text>
</comment>
<gene>
    <name evidence="2" type="ORF">POCTA_138.1.T1470161</name>
</gene>
<feature type="transmembrane region" description="Helical" evidence="1">
    <location>
        <begin position="6"/>
        <end position="28"/>
    </location>
</feature>
<keyword evidence="1" id="KW-1133">Transmembrane helix</keyword>
<feature type="transmembrane region" description="Helical" evidence="1">
    <location>
        <begin position="169"/>
        <end position="187"/>
    </location>
</feature>